<reference evidence="1" key="1">
    <citation type="journal article" date="2017" name="Science">
        <title>Giant viruses with an expanded complement of translation system components.</title>
        <authorList>
            <person name="Schulz F."/>
            <person name="Yutin N."/>
            <person name="Ivanova N.N."/>
            <person name="Ortega D.R."/>
            <person name="Lee T.K."/>
            <person name="Vierheilig J."/>
            <person name="Daims H."/>
            <person name="Horn M."/>
            <person name="Wagner M."/>
            <person name="Jensen G.J."/>
            <person name="Kyrpides N.C."/>
            <person name="Koonin E.V."/>
            <person name="Woyke T."/>
        </authorList>
    </citation>
    <scope>NUCLEOTIDE SEQUENCE</scope>
    <source>
        <strain evidence="1">KNV1</strain>
    </source>
</reference>
<protein>
    <recommendedName>
        <fullName evidence="2">DnaJ domain protein</fullName>
    </recommendedName>
</protein>
<name>A0A1V0SK51_9VIRU</name>
<evidence type="ECO:0008006" key="2">
    <source>
        <dbReference type="Google" id="ProtNLM"/>
    </source>
</evidence>
<evidence type="ECO:0000313" key="1">
    <source>
        <dbReference type="EMBL" id="ARF12092.1"/>
    </source>
</evidence>
<sequence length="199" mass="23319">MDNPYLKQLIEKIRLKECEYNTINSMIQYHNDVIMESINSAFIDTNVTFAEIFPQQGINDNNESNVKEYDEFYDTLYKSLALKTHPDKSDDANDDFILIKEACEKKDILTLFKYIDKYNLTQCKDTNINILTMILEKRLYAMKEKTSILKNSMGYKILICDKDKTIDDIKELIALYQLNTKLKEENKILLDALGKNIKN</sequence>
<dbReference type="EMBL" id="KY684110">
    <property type="protein sequence ID" value="ARF12092.1"/>
    <property type="molecule type" value="Genomic_DNA"/>
</dbReference>
<proteinExistence type="predicted"/>
<accession>A0A1V0SK51</accession>
<organism evidence="1">
    <name type="scientific">Klosneuvirus KNV1</name>
    <dbReference type="NCBI Taxonomy" id="1977640"/>
    <lineage>
        <taxon>Viruses</taxon>
        <taxon>Varidnaviria</taxon>
        <taxon>Bamfordvirae</taxon>
        <taxon>Nucleocytoviricota</taxon>
        <taxon>Megaviricetes</taxon>
        <taxon>Imitervirales</taxon>
        <taxon>Mimiviridae</taxon>
        <taxon>Klosneuvirinae</taxon>
        <taxon>Klosneuvirus</taxon>
    </lineage>
</organism>
<gene>
    <name evidence="1" type="ORF">Klosneuvirus_3_227</name>
</gene>